<sequence length="193" mass="22439">MPSFNKVRLCSTDPIYSIRPELNQEITALVQLIIKKLVNKWFDRISPNTQWQQEIKKNIATVSLEVEKRLNAIEWNKYILFDLTQIIVIHLKEVHQSYSRLETVYAGNCNTIEELFQKRNQHCALLSAADSELLYLRALTKEILLIILPKETSEDDVCVCLFKEIIGNMVLRQLIDKISDPSTFYELLITVSL</sequence>
<dbReference type="SMART" id="SM00313">
    <property type="entry name" value="PXA"/>
    <property type="match status" value="1"/>
</dbReference>
<gene>
    <name evidence="2" type="ORF">BB561_004628</name>
</gene>
<dbReference type="OrthoDB" id="5582218at2759"/>
<organism evidence="2 3">
    <name type="scientific">Smittium simulii</name>
    <dbReference type="NCBI Taxonomy" id="133385"/>
    <lineage>
        <taxon>Eukaryota</taxon>
        <taxon>Fungi</taxon>
        <taxon>Fungi incertae sedis</taxon>
        <taxon>Zoopagomycota</taxon>
        <taxon>Kickxellomycotina</taxon>
        <taxon>Harpellomycetes</taxon>
        <taxon>Harpellales</taxon>
        <taxon>Legeriomycetaceae</taxon>
        <taxon>Smittium</taxon>
    </lineage>
</organism>
<dbReference type="Proteomes" id="UP000245383">
    <property type="component" value="Unassembled WGS sequence"/>
</dbReference>
<protein>
    <recommendedName>
        <fullName evidence="1">PXA domain-containing protein</fullName>
    </recommendedName>
</protein>
<keyword evidence="3" id="KW-1185">Reference proteome</keyword>
<dbReference type="GO" id="GO:0035091">
    <property type="term" value="F:phosphatidylinositol binding"/>
    <property type="evidence" value="ECO:0007669"/>
    <property type="project" value="TreeGrafter"/>
</dbReference>
<dbReference type="PROSITE" id="PS51207">
    <property type="entry name" value="PXA"/>
    <property type="match status" value="1"/>
</dbReference>
<proteinExistence type="predicted"/>
<dbReference type="Pfam" id="PF02194">
    <property type="entry name" value="PXA"/>
    <property type="match status" value="1"/>
</dbReference>
<comment type="caution">
    <text evidence="2">The sequence shown here is derived from an EMBL/GenBank/DDBJ whole genome shotgun (WGS) entry which is preliminary data.</text>
</comment>
<dbReference type="EMBL" id="MBFR01000228">
    <property type="protein sequence ID" value="PVU90972.1"/>
    <property type="molecule type" value="Genomic_DNA"/>
</dbReference>
<evidence type="ECO:0000313" key="2">
    <source>
        <dbReference type="EMBL" id="PVU90972.1"/>
    </source>
</evidence>
<reference evidence="2 3" key="1">
    <citation type="journal article" date="2018" name="MBio">
        <title>Comparative Genomics Reveals the Core Gene Toolbox for the Fungus-Insect Symbiosis.</title>
        <authorList>
            <person name="Wang Y."/>
            <person name="Stata M."/>
            <person name="Wang W."/>
            <person name="Stajich J.E."/>
            <person name="White M.M."/>
            <person name="Moncalvo J.M."/>
        </authorList>
    </citation>
    <scope>NUCLEOTIDE SEQUENCE [LARGE SCALE GENOMIC DNA]</scope>
    <source>
        <strain evidence="2 3">SWE-8-4</strain>
    </source>
</reference>
<dbReference type="PANTHER" id="PTHR22775:SF3">
    <property type="entry name" value="SORTING NEXIN-13"/>
    <property type="match status" value="1"/>
</dbReference>
<evidence type="ECO:0000259" key="1">
    <source>
        <dbReference type="PROSITE" id="PS51207"/>
    </source>
</evidence>
<dbReference type="PANTHER" id="PTHR22775">
    <property type="entry name" value="SORTING NEXIN"/>
    <property type="match status" value="1"/>
</dbReference>
<dbReference type="AlphaFoldDB" id="A0A2T9YF52"/>
<name>A0A2T9YF52_9FUNG</name>
<evidence type="ECO:0000313" key="3">
    <source>
        <dbReference type="Proteomes" id="UP000245383"/>
    </source>
</evidence>
<dbReference type="STRING" id="133385.A0A2T9YF52"/>
<feature type="domain" description="PXA" evidence="1">
    <location>
        <begin position="19"/>
        <end position="193"/>
    </location>
</feature>
<dbReference type="InterPro" id="IPR003114">
    <property type="entry name" value="Phox_assoc"/>
</dbReference>
<accession>A0A2T9YF52</accession>